<organism evidence="1 2">
    <name type="scientific">Pseudomonas weihenstephanensis</name>
    <dbReference type="NCBI Taxonomy" id="1608994"/>
    <lineage>
        <taxon>Bacteria</taxon>
        <taxon>Pseudomonadati</taxon>
        <taxon>Pseudomonadota</taxon>
        <taxon>Gammaproteobacteria</taxon>
        <taxon>Pseudomonadales</taxon>
        <taxon>Pseudomonadaceae</taxon>
        <taxon>Pseudomonas</taxon>
    </lineage>
</organism>
<protein>
    <submittedName>
        <fullName evidence="1">Uncharacterized protein</fullName>
    </submittedName>
</protein>
<evidence type="ECO:0000313" key="2">
    <source>
        <dbReference type="Proteomes" id="UP000036325"/>
    </source>
</evidence>
<accession>A0A0J6IK03</accession>
<proteinExistence type="predicted"/>
<evidence type="ECO:0000313" key="1">
    <source>
        <dbReference type="EMBL" id="KMN12074.1"/>
    </source>
</evidence>
<reference evidence="1 2" key="1">
    <citation type="submission" date="2015-02" db="EMBL/GenBank/DDBJ databases">
        <title>Pseudomonas helleri sp. nov. and Pseudomonas weihenstephanensis sp. nov., isolated from raw cows milk.</title>
        <authorList>
            <person name="von Neubeck M."/>
            <person name="Huptas C."/>
            <person name="Wenning M."/>
            <person name="Scherer S."/>
        </authorList>
    </citation>
    <scope>NUCLEOTIDE SEQUENCE [LARGE SCALE GENOMIC DNA]</scope>
    <source>
        <strain evidence="1 2">DSM 29166</strain>
    </source>
</reference>
<dbReference type="AlphaFoldDB" id="A0A0J6IK03"/>
<dbReference type="PATRIC" id="fig|1608994.3.peg.298"/>
<sequence length="124" mass="13909">MKLFNRDEACKLTDDLLSAIKNRGQGTLEAFEITPAIYDEIFEELERSGEIVANLTPPPYSVAFKPDVTGRIPFACYETEADTHTYRIACQLWAGGIKTDLTLIADYTEEQGTPTLAFRLLETQ</sequence>
<gene>
    <name evidence="1" type="ORF">TU86_20690</name>
</gene>
<comment type="caution">
    <text evidence="1">The sequence shown here is derived from an EMBL/GenBank/DDBJ whole genome shotgun (WGS) entry which is preliminary data.</text>
</comment>
<dbReference type="Proteomes" id="UP000036325">
    <property type="component" value="Unassembled WGS sequence"/>
</dbReference>
<dbReference type="EMBL" id="JYLF01000011">
    <property type="protein sequence ID" value="KMN12074.1"/>
    <property type="molecule type" value="Genomic_DNA"/>
</dbReference>
<name>A0A0J6IK03_9PSED</name>
<dbReference type="OrthoDB" id="6422390at2"/>
<dbReference type="RefSeq" id="WP_048366192.1">
    <property type="nucleotide sequence ID" value="NZ_JYLF01000011.1"/>
</dbReference>